<protein>
    <recommendedName>
        <fullName evidence="5">NAC domain-containing protein</fullName>
    </recommendedName>
</protein>
<evidence type="ECO:0000256" key="3">
    <source>
        <dbReference type="ARBA" id="ARBA00023163"/>
    </source>
</evidence>
<dbReference type="GO" id="GO:0003677">
    <property type="term" value="F:DNA binding"/>
    <property type="evidence" value="ECO:0007669"/>
    <property type="project" value="UniProtKB-KW"/>
</dbReference>
<dbReference type="InterPro" id="IPR003441">
    <property type="entry name" value="NAC-dom"/>
</dbReference>
<feature type="domain" description="NAC" evidence="5">
    <location>
        <begin position="14"/>
        <end position="170"/>
    </location>
</feature>
<evidence type="ECO:0000313" key="7">
    <source>
        <dbReference type="Proteomes" id="UP000639772"/>
    </source>
</evidence>
<dbReference type="InterPro" id="IPR036093">
    <property type="entry name" value="NAC_dom_sf"/>
</dbReference>
<dbReference type="Pfam" id="PF02365">
    <property type="entry name" value="NAM"/>
    <property type="match status" value="1"/>
</dbReference>
<keyword evidence="3" id="KW-0804">Transcription</keyword>
<reference evidence="6 7" key="1">
    <citation type="journal article" date="2020" name="Nat. Food">
        <title>A phased Vanilla planifolia genome enables genetic improvement of flavour and production.</title>
        <authorList>
            <person name="Hasing T."/>
            <person name="Tang H."/>
            <person name="Brym M."/>
            <person name="Khazi F."/>
            <person name="Huang T."/>
            <person name="Chambers A.H."/>
        </authorList>
    </citation>
    <scope>NUCLEOTIDE SEQUENCE [LARGE SCALE GENOMIC DNA]</scope>
    <source>
        <tissue evidence="6">Leaf</tissue>
    </source>
</reference>
<name>A0A835UWH0_VANPL</name>
<dbReference type="SUPFAM" id="SSF101941">
    <property type="entry name" value="NAC domain"/>
    <property type="match status" value="1"/>
</dbReference>
<dbReference type="Gene3D" id="2.170.150.80">
    <property type="entry name" value="NAC domain"/>
    <property type="match status" value="1"/>
</dbReference>
<comment type="caution">
    <text evidence="6">The sequence shown here is derived from an EMBL/GenBank/DDBJ whole genome shotgun (WGS) entry which is preliminary data.</text>
</comment>
<keyword evidence="4" id="KW-0539">Nucleus</keyword>
<evidence type="ECO:0000256" key="4">
    <source>
        <dbReference type="ARBA" id="ARBA00023242"/>
    </source>
</evidence>
<dbReference type="PROSITE" id="PS51005">
    <property type="entry name" value="NAC"/>
    <property type="match status" value="1"/>
</dbReference>
<sequence>MEREEFNRLGLGKLPPGFRFHPTDEELVVQYLRRKAFSCPLPAAIIPEIDLAKYNPWDLQGGLGGERYVFYLKERKSGKKNMKIREPSKAGSSGYWKPMGKKKLVLASQTKEIVGAKQSLVFYEGKPSQGSRTEWVMHEYSLPNHELVQSSGQSSIASGKEWVVCRIFPRRRRVKFRGRMTRHQESFQLASCASPSSSTWSCITDLSDEESIHGEEASSNLIA</sequence>
<evidence type="ECO:0000313" key="6">
    <source>
        <dbReference type="EMBL" id="KAG0478419.1"/>
    </source>
</evidence>
<accession>A0A835UWH0</accession>
<dbReference type="GO" id="GO:0006355">
    <property type="term" value="P:regulation of DNA-templated transcription"/>
    <property type="evidence" value="ECO:0007669"/>
    <property type="project" value="InterPro"/>
</dbReference>
<keyword evidence="2" id="KW-0238">DNA-binding</keyword>
<proteinExistence type="predicted"/>
<evidence type="ECO:0000256" key="2">
    <source>
        <dbReference type="ARBA" id="ARBA00023125"/>
    </source>
</evidence>
<dbReference type="OrthoDB" id="1871428at2759"/>
<dbReference type="Proteomes" id="UP000639772">
    <property type="component" value="Chromosome 6"/>
</dbReference>
<evidence type="ECO:0000259" key="5">
    <source>
        <dbReference type="PROSITE" id="PS51005"/>
    </source>
</evidence>
<dbReference type="PANTHER" id="PTHR31719:SF130">
    <property type="entry name" value="NAC DOMAIN-CONTAINING PROTEIN 18"/>
    <property type="match status" value="1"/>
</dbReference>
<gene>
    <name evidence="6" type="ORF">HPP92_013138</name>
</gene>
<keyword evidence="1" id="KW-0805">Transcription regulation</keyword>
<dbReference type="EMBL" id="JADCNM010000006">
    <property type="protein sequence ID" value="KAG0478419.1"/>
    <property type="molecule type" value="Genomic_DNA"/>
</dbReference>
<dbReference type="PANTHER" id="PTHR31719">
    <property type="entry name" value="NAC TRANSCRIPTION FACTOR 56"/>
    <property type="match status" value="1"/>
</dbReference>
<dbReference type="AlphaFoldDB" id="A0A835UWH0"/>
<organism evidence="6 7">
    <name type="scientific">Vanilla planifolia</name>
    <name type="common">Vanilla</name>
    <dbReference type="NCBI Taxonomy" id="51239"/>
    <lineage>
        <taxon>Eukaryota</taxon>
        <taxon>Viridiplantae</taxon>
        <taxon>Streptophyta</taxon>
        <taxon>Embryophyta</taxon>
        <taxon>Tracheophyta</taxon>
        <taxon>Spermatophyta</taxon>
        <taxon>Magnoliopsida</taxon>
        <taxon>Liliopsida</taxon>
        <taxon>Asparagales</taxon>
        <taxon>Orchidaceae</taxon>
        <taxon>Vanilloideae</taxon>
        <taxon>Vanilleae</taxon>
        <taxon>Vanilla</taxon>
    </lineage>
</organism>
<evidence type="ECO:0000256" key="1">
    <source>
        <dbReference type="ARBA" id="ARBA00023015"/>
    </source>
</evidence>